<keyword evidence="1" id="KW-0133">Cell shape</keyword>
<evidence type="ECO:0000259" key="3">
    <source>
        <dbReference type="PROSITE" id="PS52029"/>
    </source>
</evidence>
<dbReference type="PANTHER" id="PTHR38589">
    <property type="entry name" value="BLR0621 PROTEIN"/>
    <property type="match status" value="1"/>
</dbReference>
<accession>A0A4Q9GDA5</accession>
<protein>
    <recommendedName>
        <fullName evidence="3">L,D-TPase catalytic domain-containing protein</fullName>
    </recommendedName>
</protein>
<comment type="pathway">
    <text evidence="1">Cell wall biogenesis; peptidoglycan biosynthesis.</text>
</comment>
<dbReference type="EMBL" id="SIUB01000010">
    <property type="protein sequence ID" value="TBN47652.1"/>
    <property type="molecule type" value="Genomic_DNA"/>
</dbReference>
<dbReference type="PROSITE" id="PS52029">
    <property type="entry name" value="LD_TPASE"/>
    <property type="match status" value="1"/>
</dbReference>
<dbReference type="PANTHER" id="PTHR38589:SF1">
    <property type="entry name" value="BLR0621 PROTEIN"/>
    <property type="match status" value="1"/>
</dbReference>
<dbReference type="InterPro" id="IPR005490">
    <property type="entry name" value="LD_TPept_cat_dom"/>
</dbReference>
<dbReference type="GO" id="GO:0009252">
    <property type="term" value="P:peptidoglycan biosynthetic process"/>
    <property type="evidence" value="ECO:0007669"/>
    <property type="project" value="UniProtKB-KW"/>
</dbReference>
<feature type="active site" description="Nucleophile" evidence="1">
    <location>
        <position position="168"/>
    </location>
</feature>
<organism evidence="4 5">
    <name type="scientific">Hansschlegelia quercus</name>
    <dbReference type="NCBI Taxonomy" id="2528245"/>
    <lineage>
        <taxon>Bacteria</taxon>
        <taxon>Pseudomonadati</taxon>
        <taxon>Pseudomonadota</taxon>
        <taxon>Alphaproteobacteria</taxon>
        <taxon>Hyphomicrobiales</taxon>
        <taxon>Methylopilaceae</taxon>
        <taxon>Hansschlegelia</taxon>
    </lineage>
</organism>
<name>A0A4Q9GDA5_9HYPH</name>
<evidence type="ECO:0000313" key="5">
    <source>
        <dbReference type="Proteomes" id="UP000291613"/>
    </source>
</evidence>
<comment type="caution">
    <text evidence="4">The sequence shown here is derived from an EMBL/GenBank/DDBJ whole genome shotgun (WGS) entry which is preliminary data.</text>
</comment>
<feature type="active site" description="Proton donor/acceptor" evidence="1">
    <location>
        <position position="156"/>
    </location>
</feature>
<feature type="domain" description="L,D-TPase catalytic" evidence="3">
    <location>
        <begin position="20"/>
        <end position="192"/>
    </location>
</feature>
<evidence type="ECO:0000256" key="1">
    <source>
        <dbReference type="PROSITE-ProRule" id="PRU01373"/>
    </source>
</evidence>
<dbReference type="GO" id="GO:0071555">
    <property type="term" value="P:cell wall organization"/>
    <property type="evidence" value="ECO:0007669"/>
    <property type="project" value="UniProtKB-UniRule"/>
</dbReference>
<evidence type="ECO:0000313" key="4">
    <source>
        <dbReference type="EMBL" id="TBN47652.1"/>
    </source>
</evidence>
<keyword evidence="5" id="KW-1185">Reference proteome</keyword>
<dbReference type="Pfam" id="PF03734">
    <property type="entry name" value="YkuD"/>
    <property type="match status" value="1"/>
</dbReference>
<gene>
    <name evidence="4" type="ORF">EYR15_15980</name>
</gene>
<dbReference type="GO" id="GO:0016740">
    <property type="term" value="F:transferase activity"/>
    <property type="evidence" value="ECO:0007669"/>
    <property type="project" value="InterPro"/>
</dbReference>
<keyword evidence="1" id="KW-0573">Peptidoglycan synthesis</keyword>
<dbReference type="AlphaFoldDB" id="A0A4Q9GDA5"/>
<feature type="region of interest" description="Disordered" evidence="2">
    <location>
        <begin position="1"/>
        <end position="21"/>
    </location>
</feature>
<dbReference type="GO" id="GO:0008360">
    <property type="term" value="P:regulation of cell shape"/>
    <property type="evidence" value="ECO:0007669"/>
    <property type="project" value="UniProtKB-UniRule"/>
</dbReference>
<dbReference type="Proteomes" id="UP000291613">
    <property type="component" value="Unassembled WGS sequence"/>
</dbReference>
<dbReference type="OrthoDB" id="9804204at2"/>
<sequence>MRIRQGGRVPPEGRKPVKSRSIHRITVRRSVLEPSHGQLAAGAMRFPCALGRGGLSRSKREGDGATPVSALALRRLWLRGDHGQRPPTGLPVRLIQADDGWCDAASHPRYNKPVRLPFRASHERMRRDDALYDLVIELGWNDRPVRRGRGSAIFMHVAKPGFSPTEGCVALNAKSLRRLAGRLGLETIVSIGLGPRKLRG</sequence>
<keyword evidence="1" id="KW-0961">Cell wall biogenesis/degradation</keyword>
<evidence type="ECO:0000256" key="2">
    <source>
        <dbReference type="SAM" id="MobiDB-lite"/>
    </source>
</evidence>
<reference evidence="4 5" key="1">
    <citation type="submission" date="2019-02" db="EMBL/GenBank/DDBJ databases">
        <title>Hansschlegelia quercus sp. nov., a novel methylotrophic bacterium from buds of oak (Quercus robur L.).</title>
        <authorList>
            <person name="Agafonova N.V."/>
            <person name="Kaparullina E.N."/>
            <person name="Grouzdev D.S."/>
            <person name="Doronina N.V."/>
        </authorList>
    </citation>
    <scope>NUCLEOTIDE SEQUENCE [LARGE SCALE GENOMIC DNA]</scope>
    <source>
        <strain evidence="4 5">Dub</strain>
    </source>
</reference>
<proteinExistence type="predicted"/>